<proteinExistence type="predicted"/>
<dbReference type="Gene3D" id="3.90.550.10">
    <property type="entry name" value="Spore Coat Polysaccharide Biosynthesis Protein SpsA, Chain A"/>
    <property type="match status" value="1"/>
</dbReference>
<dbReference type="SUPFAM" id="SSF53448">
    <property type="entry name" value="Nucleotide-diphospho-sugar transferases"/>
    <property type="match status" value="1"/>
</dbReference>
<dbReference type="PANTHER" id="PTHR43685">
    <property type="entry name" value="GLYCOSYLTRANSFERASE"/>
    <property type="match status" value="1"/>
</dbReference>
<organism evidence="2 3">
    <name type="scientific">Ancylobacter oerskovii</name>
    <dbReference type="NCBI Taxonomy" id="459519"/>
    <lineage>
        <taxon>Bacteria</taxon>
        <taxon>Pseudomonadati</taxon>
        <taxon>Pseudomonadota</taxon>
        <taxon>Alphaproteobacteria</taxon>
        <taxon>Hyphomicrobiales</taxon>
        <taxon>Xanthobacteraceae</taxon>
        <taxon>Ancylobacter</taxon>
    </lineage>
</organism>
<dbReference type="RefSeq" id="WP_213351388.1">
    <property type="nucleotide sequence ID" value="NZ_JAHBGB010000006.1"/>
</dbReference>
<dbReference type="InterPro" id="IPR029044">
    <property type="entry name" value="Nucleotide-diphossugar_trans"/>
</dbReference>
<accession>A0ABW4Z107</accession>
<sequence>MPTSFAVVVTNYNYGRFVLDAVGSALAQTRPPERVIVIDDGSTDDSAMRLTRAYGQDPRVELVFSANRGQLAGFAAGVGRASADVVCFLDADDLWEPDYLARIGALYDARPEVDFVFSNLRQFDQSTAVEAFAPEEEDLGHTAVMTYLTGTWYGASTSALSLRLYWARRCTDFPEPFLRMWRLCADGCLVLSASLYGARKYYLPTDAVRYRVHGHNGWYGNRTDVSDYRESLAKRTTLNHCARLIGLEPNCAAMLPLELATKPSPPEREVARYRALIEQMARDPASVHPLAHVPAPRRDLTAGAAAAGYDPLRLAAALRDAGGLPRIPDPLLVVGRRSPWRHPRRYLRDVLRVVLQKPNL</sequence>
<dbReference type="Pfam" id="PF00535">
    <property type="entry name" value="Glycos_transf_2"/>
    <property type="match status" value="1"/>
</dbReference>
<evidence type="ECO:0000259" key="1">
    <source>
        <dbReference type="Pfam" id="PF00535"/>
    </source>
</evidence>
<protein>
    <submittedName>
        <fullName evidence="2">Glycosyltransferase family 2 protein</fullName>
    </submittedName>
</protein>
<dbReference type="CDD" id="cd00761">
    <property type="entry name" value="Glyco_tranf_GTA_type"/>
    <property type="match status" value="1"/>
</dbReference>
<keyword evidence="3" id="KW-1185">Reference proteome</keyword>
<comment type="caution">
    <text evidence="2">The sequence shown here is derived from an EMBL/GenBank/DDBJ whole genome shotgun (WGS) entry which is preliminary data.</text>
</comment>
<dbReference type="Proteomes" id="UP001597299">
    <property type="component" value="Unassembled WGS sequence"/>
</dbReference>
<evidence type="ECO:0000313" key="2">
    <source>
        <dbReference type="EMBL" id="MFD2142199.1"/>
    </source>
</evidence>
<dbReference type="PANTHER" id="PTHR43685:SF11">
    <property type="entry name" value="GLYCOSYLTRANSFERASE TAGX-RELATED"/>
    <property type="match status" value="1"/>
</dbReference>
<evidence type="ECO:0000313" key="3">
    <source>
        <dbReference type="Proteomes" id="UP001597299"/>
    </source>
</evidence>
<feature type="domain" description="Glycosyltransferase 2-like" evidence="1">
    <location>
        <begin position="7"/>
        <end position="119"/>
    </location>
</feature>
<gene>
    <name evidence="2" type="ORF">ACFSNC_17455</name>
</gene>
<reference evidence="3" key="1">
    <citation type="journal article" date="2019" name="Int. J. Syst. Evol. Microbiol.">
        <title>The Global Catalogue of Microorganisms (GCM) 10K type strain sequencing project: providing services to taxonomists for standard genome sequencing and annotation.</title>
        <authorList>
            <consortium name="The Broad Institute Genomics Platform"/>
            <consortium name="The Broad Institute Genome Sequencing Center for Infectious Disease"/>
            <person name="Wu L."/>
            <person name="Ma J."/>
        </authorList>
    </citation>
    <scope>NUCLEOTIDE SEQUENCE [LARGE SCALE GENOMIC DNA]</scope>
    <source>
        <strain evidence="3">CCM 7435</strain>
    </source>
</reference>
<dbReference type="InterPro" id="IPR050834">
    <property type="entry name" value="Glycosyltransf_2"/>
</dbReference>
<dbReference type="InterPro" id="IPR001173">
    <property type="entry name" value="Glyco_trans_2-like"/>
</dbReference>
<name>A0ABW4Z107_9HYPH</name>
<dbReference type="EMBL" id="JBHUHD010000001">
    <property type="protein sequence ID" value="MFD2142199.1"/>
    <property type="molecule type" value="Genomic_DNA"/>
</dbReference>